<organism evidence="2 3">
    <name type="scientific">Thermomicrobium roseum (strain ATCC 27502 / DSM 5159 / P-2)</name>
    <dbReference type="NCBI Taxonomy" id="309801"/>
    <lineage>
        <taxon>Bacteria</taxon>
        <taxon>Pseudomonadati</taxon>
        <taxon>Thermomicrobiota</taxon>
        <taxon>Thermomicrobia</taxon>
        <taxon>Thermomicrobiales</taxon>
        <taxon>Thermomicrobiaceae</taxon>
        <taxon>Thermomicrobium</taxon>
    </lineage>
</organism>
<evidence type="ECO:0000313" key="3">
    <source>
        <dbReference type="Proteomes" id="UP000000447"/>
    </source>
</evidence>
<protein>
    <recommendedName>
        <fullName evidence="4">PH domain-containing protein</fullName>
    </recommendedName>
</protein>
<evidence type="ECO:0000313" key="2">
    <source>
        <dbReference type="EMBL" id="ACM04643.1"/>
    </source>
</evidence>
<gene>
    <name evidence="2" type="ordered locus">trd_0270</name>
</gene>
<name>B9KXT2_THERP</name>
<sequence length="174" mass="19681">MGRERTRSDRTLIVRRSRLRGLLIAALALAFFVAAVWFAWHAGSWLERLFAVSMAVFLGLVTVVSTLIALDRNPVLEIDEEGLTDRGSPVRAGRVPWQSIRRIEAKSVGTRRYLVVQVYRPQRFIADLDPERRKAAEELIQRHGTPIVIPWEALDQPLDAVVEQAEALRQSTAT</sequence>
<dbReference type="AlphaFoldDB" id="B9KXT2"/>
<accession>B9KXT2</accession>
<feature type="transmembrane region" description="Helical" evidence="1">
    <location>
        <begin position="49"/>
        <end position="70"/>
    </location>
</feature>
<dbReference type="OrthoDB" id="6028159at2"/>
<keyword evidence="1" id="KW-0812">Transmembrane</keyword>
<dbReference type="EMBL" id="CP001275">
    <property type="protein sequence ID" value="ACM04643.1"/>
    <property type="molecule type" value="Genomic_DNA"/>
</dbReference>
<keyword evidence="1" id="KW-0472">Membrane</keyword>
<evidence type="ECO:0008006" key="4">
    <source>
        <dbReference type="Google" id="ProtNLM"/>
    </source>
</evidence>
<dbReference type="KEGG" id="tro:trd_0270"/>
<dbReference type="InterPro" id="IPR048136">
    <property type="entry name" value="STM3941-like"/>
</dbReference>
<keyword evidence="3" id="KW-1185">Reference proteome</keyword>
<dbReference type="STRING" id="309801.trd_0270"/>
<feature type="transmembrane region" description="Helical" evidence="1">
    <location>
        <begin position="21"/>
        <end position="43"/>
    </location>
</feature>
<dbReference type="Proteomes" id="UP000000447">
    <property type="component" value="Chromosome"/>
</dbReference>
<dbReference type="HOGENOM" id="CLU_1539316_0_0_0"/>
<evidence type="ECO:0000256" key="1">
    <source>
        <dbReference type="SAM" id="Phobius"/>
    </source>
</evidence>
<dbReference type="NCBIfam" id="NF041635">
    <property type="entry name" value="STM3941_fam"/>
    <property type="match status" value="1"/>
</dbReference>
<reference evidence="2 3" key="1">
    <citation type="journal article" date="2009" name="PLoS ONE">
        <title>Complete genome sequence of the aerobic CO-oxidizing thermophile Thermomicrobium roseum.</title>
        <authorList>
            <person name="Wu D."/>
            <person name="Raymond J."/>
            <person name="Wu M."/>
            <person name="Chatterji S."/>
            <person name="Ren Q."/>
            <person name="Graham J.E."/>
            <person name="Bryant D.A."/>
            <person name="Robb F."/>
            <person name="Colman A."/>
            <person name="Tallon L.J."/>
            <person name="Badger J.H."/>
            <person name="Madupu R."/>
            <person name="Ward N.L."/>
            <person name="Eisen J.A."/>
        </authorList>
    </citation>
    <scope>NUCLEOTIDE SEQUENCE [LARGE SCALE GENOMIC DNA]</scope>
    <source>
        <strain evidence="3">ATCC 27502 / DSM 5159 / P-2</strain>
    </source>
</reference>
<dbReference type="RefSeq" id="WP_012641682.1">
    <property type="nucleotide sequence ID" value="NC_011959.1"/>
</dbReference>
<proteinExistence type="predicted"/>
<keyword evidence="1" id="KW-1133">Transmembrane helix</keyword>